<feature type="region of interest" description="Disordered" evidence="2">
    <location>
        <begin position="29"/>
        <end position="49"/>
    </location>
</feature>
<dbReference type="PANTHER" id="PTHR47197:SF3">
    <property type="entry name" value="DIHYDRO-HEME D1 DEHYDROGENASE"/>
    <property type="match status" value="1"/>
</dbReference>
<dbReference type="Pfam" id="PF21783">
    <property type="entry name" value="YNCE"/>
    <property type="match status" value="1"/>
</dbReference>
<keyword evidence="6" id="KW-1185">Reference proteome</keyword>
<evidence type="ECO:0000256" key="2">
    <source>
        <dbReference type="SAM" id="MobiDB-lite"/>
    </source>
</evidence>
<dbReference type="NCBIfam" id="TIGR02276">
    <property type="entry name" value="beta_rpt_yvtn"/>
    <property type="match status" value="1"/>
</dbReference>
<evidence type="ECO:0000313" key="5">
    <source>
        <dbReference type="EMBL" id="GIH19137.1"/>
    </source>
</evidence>
<dbReference type="EMBL" id="BONZ01000076">
    <property type="protein sequence ID" value="GIH19137.1"/>
    <property type="molecule type" value="Genomic_DNA"/>
</dbReference>
<feature type="chain" id="PRO_5039190745" description="YNCE-like beta-propeller domain-containing protein" evidence="3">
    <location>
        <begin position="23"/>
        <end position="405"/>
    </location>
</feature>
<feature type="domain" description="YNCE-like beta-propeller" evidence="4">
    <location>
        <begin position="96"/>
        <end position="388"/>
    </location>
</feature>
<protein>
    <recommendedName>
        <fullName evidence="4">YNCE-like beta-propeller domain-containing protein</fullName>
    </recommendedName>
</protein>
<dbReference type="InterPro" id="IPR051200">
    <property type="entry name" value="Host-pathogen_enzymatic-act"/>
</dbReference>
<dbReference type="PROSITE" id="PS51257">
    <property type="entry name" value="PROKAR_LIPOPROTEIN"/>
    <property type="match status" value="1"/>
</dbReference>
<dbReference type="InterPro" id="IPR048433">
    <property type="entry name" value="YNCE-like_beta-prop"/>
</dbReference>
<dbReference type="RefSeq" id="WP_203922600.1">
    <property type="nucleotide sequence ID" value="NZ_BONZ01000076.1"/>
</dbReference>
<dbReference type="Gene3D" id="2.130.10.10">
    <property type="entry name" value="YVTN repeat-like/Quinoprotein amine dehydrogenase"/>
    <property type="match status" value="2"/>
</dbReference>
<evidence type="ECO:0000256" key="3">
    <source>
        <dbReference type="SAM" id="SignalP"/>
    </source>
</evidence>
<evidence type="ECO:0000313" key="6">
    <source>
        <dbReference type="Proteomes" id="UP000642748"/>
    </source>
</evidence>
<reference evidence="5" key="1">
    <citation type="submission" date="2021-01" db="EMBL/GenBank/DDBJ databases">
        <title>Whole genome shotgun sequence of Rugosimonospora africana NBRC 104875.</title>
        <authorList>
            <person name="Komaki H."/>
            <person name="Tamura T."/>
        </authorList>
    </citation>
    <scope>NUCLEOTIDE SEQUENCE</scope>
    <source>
        <strain evidence="5">NBRC 104875</strain>
    </source>
</reference>
<feature type="signal peptide" evidence="3">
    <location>
        <begin position="1"/>
        <end position="22"/>
    </location>
</feature>
<dbReference type="PANTHER" id="PTHR47197">
    <property type="entry name" value="PROTEIN NIRF"/>
    <property type="match status" value="1"/>
</dbReference>
<dbReference type="InterPro" id="IPR011045">
    <property type="entry name" value="N2O_reductase_N"/>
</dbReference>
<dbReference type="Proteomes" id="UP000642748">
    <property type="component" value="Unassembled WGS sequence"/>
</dbReference>
<organism evidence="5 6">
    <name type="scientific">Rugosimonospora africana</name>
    <dbReference type="NCBI Taxonomy" id="556532"/>
    <lineage>
        <taxon>Bacteria</taxon>
        <taxon>Bacillati</taxon>
        <taxon>Actinomycetota</taxon>
        <taxon>Actinomycetes</taxon>
        <taxon>Micromonosporales</taxon>
        <taxon>Micromonosporaceae</taxon>
        <taxon>Rugosimonospora</taxon>
    </lineage>
</organism>
<gene>
    <name evidence="5" type="ORF">Raf01_73090</name>
</gene>
<comment type="caution">
    <text evidence="5">The sequence shown here is derived from an EMBL/GenBank/DDBJ whole genome shotgun (WGS) entry which is preliminary data.</text>
</comment>
<proteinExistence type="predicted"/>
<name>A0A8J3VU55_9ACTN</name>
<dbReference type="InterPro" id="IPR011964">
    <property type="entry name" value="YVTN_b-propeller_repeat"/>
</dbReference>
<evidence type="ECO:0000259" key="4">
    <source>
        <dbReference type="Pfam" id="PF21783"/>
    </source>
</evidence>
<evidence type="ECO:0000256" key="1">
    <source>
        <dbReference type="ARBA" id="ARBA00022729"/>
    </source>
</evidence>
<accession>A0A8J3VU55</accession>
<dbReference type="SUPFAM" id="SSF50974">
    <property type="entry name" value="Nitrous oxide reductase, N-terminal domain"/>
    <property type="match status" value="1"/>
</dbReference>
<sequence>MNRSSRYLKFGAVALGTSLVLAAACTDRSATPQAQHRMPDMPMPTRGSPHPVETAGTNTAVGAPLPGMPPLLDPNDLYAADRPGNLSDAVKNDPFRVYVPNNGSDTVSVIDPTTYKVIDTVRVPHSPEHVVPSWDLRTLWVNSDQGNAVTPIDPATGKFGDPVPVDDPYNLYFTPDGKYAVVMAEAAHQIVFRDPHTMAPVKTIDVTCDGVNHADFSADGRYLIASCEFSGELLKVDVANQKIIGQQRLPGENPMPQDVKVSPDGKTWYVADMQSSGLWVLDGDTFGKPTFLPTGQGAHGLYISRDSTKMYITNRGEGSVSVLDFATGKLTAKWQIPGGGSPDMGGLSPDGTVLWLSGRYNSVVYALSTDDGHLIAKIPVGSEPHGLCVWPQPGRYSLGHTGILR</sequence>
<dbReference type="InterPro" id="IPR015943">
    <property type="entry name" value="WD40/YVTN_repeat-like_dom_sf"/>
</dbReference>
<keyword evidence="1 3" id="KW-0732">Signal</keyword>
<dbReference type="AlphaFoldDB" id="A0A8J3VU55"/>